<dbReference type="Gene3D" id="3.40.50.2000">
    <property type="entry name" value="Glycogen Phosphorylase B"/>
    <property type="match status" value="2"/>
</dbReference>
<dbReference type="AlphaFoldDB" id="A0A318E2X0"/>
<feature type="domain" description="Glycosyl transferase family 1" evidence="2">
    <location>
        <begin position="221"/>
        <end position="381"/>
    </location>
</feature>
<accession>A0A318E2X0</accession>
<organism evidence="4 5">
    <name type="scientific">Halanaerobium congolense</name>
    <dbReference type="NCBI Taxonomy" id="54121"/>
    <lineage>
        <taxon>Bacteria</taxon>
        <taxon>Bacillati</taxon>
        <taxon>Bacillota</taxon>
        <taxon>Clostridia</taxon>
        <taxon>Halanaerobiales</taxon>
        <taxon>Halanaerobiaceae</taxon>
        <taxon>Halanaerobium</taxon>
    </lineage>
</organism>
<sequence>MNILHLNTSYNNGGAAQIARIIYRKVNKISYYKSLFAFGRGEAIESKKVYKFTYKPEIYLHGLITRLTGYEGIGSYFSTKNLIKYIENNNIDLIHLHNIHGYYLNLEFISYLKENEYNVVWTLHDAWSFTGSCAYFSECKRWQIGCGKCPHIDYYPANYIDQSKKMWKKKMNLFSSGWEPVIITPSKWLADEAKKSFLKDHKIKVINNGININTFKPRNYEDIREKLNISLNKKVVLFVAADLEDERKGAKYFFEALSYLENEDYMVVTIGKEYNKQFNNINIDIKQLGYIYERDKLSEIYSMSDLFCITSLDDNFPTTVLESLASGTPVVGFDVGGISEQISGNCGFVVESKDTKSLSKKIKLLLEDKDLNQEMSKNAREKAVNNYSIEKMVSEYIKVYDELLEGN</sequence>
<dbReference type="GO" id="GO:0016757">
    <property type="term" value="F:glycosyltransferase activity"/>
    <property type="evidence" value="ECO:0007669"/>
    <property type="project" value="InterPro"/>
</dbReference>
<dbReference type="PANTHER" id="PTHR46401:SF2">
    <property type="entry name" value="GLYCOSYLTRANSFERASE WBBK-RELATED"/>
    <property type="match status" value="1"/>
</dbReference>
<name>A0A318E2X0_9FIRM</name>
<reference evidence="4 5" key="1">
    <citation type="submission" date="2018-04" db="EMBL/GenBank/DDBJ databases">
        <title>Subsurface microbial communities from deep shales in Ohio and West Virginia, USA.</title>
        <authorList>
            <person name="Wrighton K."/>
        </authorList>
    </citation>
    <scope>NUCLEOTIDE SEQUENCE [LARGE SCALE GENOMIC DNA]</scope>
    <source>
        <strain evidence="4 5">MSL28</strain>
    </source>
</reference>
<feature type="domain" description="Glycosyltransferase subfamily 4-like N-terminal" evidence="3">
    <location>
        <begin position="56"/>
        <end position="212"/>
    </location>
</feature>
<evidence type="ECO:0000256" key="1">
    <source>
        <dbReference type="ARBA" id="ARBA00022679"/>
    </source>
</evidence>
<dbReference type="Pfam" id="PF00534">
    <property type="entry name" value="Glycos_transf_1"/>
    <property type="match status" value="1"/>
</dbReference>
<gene>
    <name evidence="4" type="ORF">C8C78_13516</name>
</gene>
<protein>
    <submittedName>
        <fullName evidence="4">Glycosyltransferase involved in cell wall biosynthesis</fullName>
    </submittedName>
</protein>
<dbReference type="Pfam" id="PF13439">
    <property type="entry name" value="Glyco_transf_4"/>
    <property type="match status" value="1"/>
</dbReference>
<evidence type="ECO:0000313" key="5">
    <source>
        <dbReference type="Proteomes" id="UP000247389"/>
    </source>
</evidence>
<dbReference type="Proteomes" id="UP000247389">
    <property type="component" value="Unassembled WGS sequence"/>
</dbReference>
<evidence type="ECO:0000313" key="4">
    <source>
        <dbReference type="EMBL" id="PXV62298.1"/>
    </source>
</evidence>
<dbReference type="RefSeq" id="WP_110301225.1">
    <property type="nucleotide sequence ID" value="NZ_QICM01000035.1"/>
</dbReference>
<dbReference type="InterPro" id="IPR028098">
    <property type="entry name" value="Glyco_trans_4-like_N"/>
</dbReference>
<evidence type="ECO:0000259" key="3">
    <source>
        <dbReference type="Pfam" id="PF13439"/>
    </source>
</evidence>
<dbReference type="SUPFAM" id="SSF53756">
    <property type="entry name" value="UDP-Glycosyltransferase/glycogen phosphorylase"/>
    <property type="match status" value="1"/>
</dbReference>
<dbReference type="InterPro" id="IPR001296">
    <property type="entry name" value="Glyco_trans_1"/>
</dbReference>
<evidence type="ECO:0000259" key="2">
    <source>
        <dbReference type="Pfam" id="PF00534"/>
    </source>
</evidence>
<proteinExistence type="predicted"/>
<keyword evidence="1 4" id="KW-0808">Transferase</keyword>
<dbReference type="PANTHER" id="PTHR46401">
    <property type="entry name" value="GLYCOSYLTRANSFERASE WBBK-RELATED"/>
    <property type="match status" value="1"/>
</dbReference>
<comment type="caution">
    <text evidence="4">The sequence shown here is derived from an EMBL/GenBank/DDBJ whole genome shotgun (WGS) entry which is preliminary data.</text>
</comment>
<dbReference type="EMBL" id="QICM01000035">
    <property type="protein sequence ID" value="PXV62298.1"/>
    <property type="molecule type" value="Genomic_DNA"/>
</dbReference>